<dbReference type="CDD" id="cd07765">
    <property type="entry name" value="KRAB_A-box"/>
    <property type="match status" value="1"/>
</dbReference>
<evidence type="ECO:0000313" key="3">
    <source>
        <dbReference type="Proteomes" id="UP000694414"/>
    </source>
</evidence>
<evidence type="ECO:0000313" key="2">
    <source>
        <dbReference type="Ensembl" id="ENSPSMP00000015124.1"/>
    </source>
</evidence>
<keyword evidence="3" id="KW-1185">Reference proteome</keyword>
<protein>
    <submittedName>
        <fullName evidence="2">KRAB box domain containing 1</fullName>
    </submittedName>
</protein>
<evidence type="ECO:0000259" key="1">
    <source>
        <dbReference type="PROSITE" id="PS50805"/>
    </source>
</evidence>
<dbReference type="GeneTree" id="ENSGT00940000163819"/>
<dbReference type="PROSITE" id="PS50805">
    <property type="entry name" value="KRAB"/>
    <property type="match status" value="1"/>
</dbReference>
<organism evidence="2 3">
    <name type="scientific">Prolemur simus</name>
    <name type="common">Greater bamboo lemur</name>
    <name type="synonym">Hapalemur simus</name>
    <dbReference type="NCBI Taxonomy" id="1328070"/>
    <lineage>
        <taxon>Eukaryota</taxon>
        <taxon>Metazoa</taxon>
        <taxon>Chordata</taxon>
        <taxon>Craniata</taxon>
        <taxon>Vertebrata</taxon>
        <taxon>Euteleostomi</taxon>
        <taxon>Mammalia</taxon>
        <taxon>Eutheria</taxon>
        <taxon>Euarchontoglires</taxon>
        <taxon>Primates</taxon>
        <taxon>Strepsirrhini</taxon>
        <taxon>Lemuriformes</taxon>
        <taxon>Lemuridae</taxon>
        <taxon>Prolemur</taxon>
    </lineage>
</organism>
<feature type="domain" description="KRAB" evidence="1">
    <location>
        <begin position="15"/>
        <end position="86"/>
    </location>
</feature>
<dbReference type="AlphaFoldDB" id="A0A8C8Z8L6"/>
<name>A0A8C8Z8L6_PROSS</name>
<proteinExistence type="predicted"/>
<dbReference type="Proteomes" id="UP000694414">
    <property type="component" value="Unplaced"/>
</dbReference>
<dbReference type="GO" id="GO:0006355">
    <property type="term" value="P:regulation of DNA-templated transcription"/>
    <property type="evidence" value="ECO:0007669"/>
    <property type="project" value="InterPro"/>
</dbReference>
<dbReference type="InterPro" id="IPR036051">
    <property type="entry name" value="KRAB_dom_sf"/>
</dbReference>
<dbReference type="Gene3D" id="6.10.140.140">
    <property type="match status" value="1"/>
</dbReference>
<dbReference type="SUPFAM" id="SSF109640">
    <property type="entry name" value="KRAB domain (Kruppel-associated box)"/>
    <property type="match status" value="1"/>
</dbReference>
<dbReference type="Ensembl" id="ENSPSMT00000017549.1">
    <property type="protein sequence ID" value="ENSPSMP00000015124.1"/>
    <property type="gene ID" value="ENSPSMG00000010804.1"/>
</dbReference>
<accession>A0A8C8Z8L6</accession>
<sequence length="129" mass="14525">MMAAVSVGTGRQESVTFEDVALYFTEEEWDSLMPTQRALYSDAMLENSEAVAVLEPHISKPALISQLEQGKEPWYTQPQGALSRRGQRAGLTCYISKFRRVTQLAKIISRTIKLKILGSDQCREDRTKA</sequence>
<dbReference type="SMART" id="SM00349">
    <property type="entry name" value="KRAB"/>
    <property type="match status" value="1"/>
</dbReference>
<dbReference type="PANTHER" id="PTHR23232:SF139">
    <property type="entry name" value="KRAB DOMAIN-CONTAINING PROTEIN 1"/>
    <property type="match status" value="1"/>
</dbReference>
<reference evidence="2" key="1">
    <citation type="submission" date="2025-08" db="UniProtKB">
        <authorList>
            <consortium name="Ensembl"/>
        </authorList>
    </citation>
    <scope>IDENTIFICATION</scope>
</reference>
<reference evidence="2" key="2">
    <citation type="submission" date="2025-09" db="UniProtKB">
        <authorList>
            <consortium name="Ensembl"/>
        </authorList>
    </citation>
    <scope>IDENTIFICATION</scope>
</reference>
<dbReference type="InterPro" id="IPR001909">
    <property type="entry name" value="KRAB"/>
</dbReference>
<dbReference type="InterPro" id="IPR050169">
    <property type="entry name" value="Krueppel_C2H2_ZnF"/>
</dbReference>
<gene>
    <name evidence="2" type="primary">KRBOX1</name>
</gene>
<dbReference type="PANTHER" id="PTHR23232">
    <property type="entry name" value="KRAB DOMAIN C2H2 ZINC FINGER"/>
    <property type="match status" value="1"/>
</dbReference>
<dbReference type="Pfam" id="PF01352">
    <property type="entry name" value="KRAB"/>
    <property type="match status" value="1"/>
</dbReference>